<feature type="transmembrane region" description="Helical" evidence="9">
    <location>
        <begin position="100"/>
        <end position="122"/>
    </location>
</feature>
<dbReference type="EMBL" id="ACFH01000075">
    <property type="protein sequence ID" value="EEH66060.1"/>
    <property type="molecule type" value="Genomic_DNA"/>
</dbReference>
<evidence type="ECO:0000256" key="6">
    <source>
        <dbReference type="ARBA" id="ARBA00023136"/>
    </source>
</evidence>
<keyword evidence="3" id="KW-0808">Transferase</keyword>
<feature type="transmembrane region" description="Helical" evidence="9">
    <location>
        <begin position="330"/>
        <end position="347"/>
    </location>
</feature>
<dbReference type="STRING" id="103621.GCA_001067145_00161"/>
<evidence type="ECO:0000256" key="1">
    <source>
        <dbReference type="ARBA" id="ARBA00004651"/>
    </source>
</evidence>
<dbReference type="OrthoDB" id="9774600at2"/>
<organism evidence="10 11">
    <name type="scientific">Actinomyces urogenitalis DSM 15434</name>
    <dbReference type="NCBI Taxonomy" id="525246"/>
    <lineage>
        <taxon>Bacteria</taxon>
        <taxon>Bacillati</taxon>
        <taxon>Actinomycetota</taxon>
        <taxon>Actinomycetes</taxon>
        <taxon>Actinomycetales</taxon>
        <taxon>Actinomycetaceae</taxon>
        <taxon>Actinomyces</taxon>
    </lineage>
</organism>
<dbReference type="Pfam" id="PF09594">
    <property type="entry name" value="GT87"/>
    <property type="match status" value="1"/>
</dbReference>
<sequence length="480" mass="52091">MMTPPSPRWQRWADSIPVQVVAWCAVLLSCYPRLWNKAGEEMFKLDAWIYYHAVAQWQAGGSLYDWWANPDQQLWPFTYPPFAAWAFMPLTWLDDRSIQALLVLATPVCVGMSVWAAARALGASQRRAWALAPWVTLAGVCVIEPVYKSMEYGQVNAILMMLVAVDLLAVPARSPWRGVLSGLAAAFKLTPAIAVIVLLARREWRAAATMTGTAAGVTALCWLISPSESAQFFFSAMWDPGRAGFADYSGNQNLKGFVARWLPEDLRTVVWALTVLGALVGAWLLLRRLDGLRPQSARTGLDEPAGLDGPTSSDGLTDLAGRRATPSDDGLILTLQVSVAMTLGLLISPISWSHHWVWCVPALMALMVAARRWDSPALMTAAAAGAAVFVLAMQWWFPEQNHVEQDWPVWASVVGSSYTWWALTTGAALASASAEQRAGQARAERTSAGQAGPVRPEQAGSGQPETDEAGTAGSEQVGLV</sequence>
<keyword evidence="11" id="KW-1185">Reference proteome</keyword>
<dbReference type="InterPro" id="IPR018584">
    <property type="entry name" value="GT87"/>
</dbReference>
<feature type="transmembrane region" description="Helical" evidence="9">
    <location>
        <begin position="154"/>
        <end position="172"/>
    </location>
</feature>
<dbReference type="eggNOG" id="COG5650">
    <property type="taxonomic scope" value="Bacteria"/>
</dbReference>
<keyword evidence="5 9" id="KW-1133">Transmembrane helix</keyword>
<proteinExistence type="inferred from homology"/>
<protein>
    <submittedName>
        <fullName evidence="10">Uncharacterized protein</fullName>
    </submittedName>
</protein>
<evidence type="ECO:0000256" key="8">
    <source>
        <dbReference type="SAM" id="MobiDB-lite"/>
    </source>
</evidence>
<evidence type="ECO:0000256" key="7">
    <source>
        <dbReference type="ARBA" id="ARBA00024033"/>
    </source>
</evidence>
<dbReference type="HOGENOM" id="CLU_034641_3_0_11"/>
<evidence type="ECO:0000256" key="5">
    <source>
        <dbReference type="ARBA" id="ARBA00022989"/>
    </source>
</evidence>
<evidence type="ECO:0000313" key="10">
    <source>
        <dbReference type="EMBL" id="EEH66060.1"/>
    </source>
</evidence>
<accession>C0W5D8</accession>
<comment type="subcellular location">
    <subcellularLocation>
        <location evidence="1">Cell membrane</location>
        <topology evidence="1">Multi-pass membrane protein</topology>
    </subcellularLocation>
</comment>
<feature type="transmembrane region" description="Helical" evidence="9">
    <location>
        <begin position="377"/>
        <end position="397"/>
    </location>
</feature>
<evidence type="ECO:0000313" key="11">
    <source>
        <dbReference type="Proteomes" id="UP000004778"/>
    </source>
</evidence>
<feature type="transmembrane region" description="Helical" evidence="9">
    <location>
        <begin position="409"/>
        <end position="432"/>
    </location>
</feature>
<evidence type="ECO:0000256" key="9">
    <source>
        <dbReference type="SAM" id="Phobius"/>
    </source>
</evidence>
<comment type="similarity">
    <text evidence="7">Belongs to the glycosyltransferase 87 family.</text>
</comment>
<comment type="caution">
    <text evidence="10">The sequence shown here is derived from an EMBL/GenBank/DDBJ whole genome shotgun (WGS) entry which is preliminary data.</text>
</comment>
<gene>
    <name evidence="10" type="ORF">HMPREF0058_1082</name>
</gene>
<evidence type="ECO:0000256" key="3">
    <source>
        <dbReference type="ARBA" id="ARBA00022679"/>
    </source>
</evidence>
<evidence type="ECO:0000256" key="2">
    <source>
        <dbReference type="ARBA" id="ARBA00022475"/>
    </source>
</evidence>
<dbReference type="Proteomes" id="UP000004778">
    <property type="component" value="Unassembled WGS sequence"/>
</dbReference>
<feature type="transmembrane region" description="Helical" evidence="9">
    <location>
        <begin position="128"/>
        <end position="147"/>
    </location>
</feature>
<evidence type="ECO:0000256" key="4">
    <source>
        <dbReference type="ARBA" id="ARBA00022692"/>
    </source>
</evidence>
<feature type="transmembrane region" description="Helical" evidence="9">
    <location>
        <begin position="178"/>
        <end position="199"/>
    </location>
</feature>
<feature type="region of interest" description="Disordered" evidence="8">
    <location>
        <begin position="300"/>
        <end position="320"/>
    </location>
</feature>
<dbReference type="AlphaFoldDB" id="C0W5D8"/>
<feature type="region of interest" description="Disordered" evidence="8">
    <location>
        <begin position="436"/>
        <end position="480"/>
    </location>
</feature>
<dbReference type="GO" id="GO:0005886">
    <property type="term" value="C:plasma membrane"/>
    <property type="evidence" value="ECO:0007669"/>
    <property type="project" value="UniProtKB-SubCell"/>
</dbReference>
<keyword evidence="4 9" id="KW-0812">Transmembrane</keyword>
<keyword evidence="6 9" id="KW-0472">Membrane</keyword>
<reference evidence="10 11" key="1">
    <citation type="submission" date="2009-01" db="EMBL/GenBank/DDBJ databases">
        <authorList>
            <person name="Qin X."/>
            <person name="Bachman B."/>
            <person name="Battles P."/>
            <person name="Bell A."/>
            <person name="Bess C."/>
            <person name="Bickham C."/>
            <person name="Chaboub L."/>
            <person name="Chen D."/>
            <person name="Coyle M."/>
            <person name="Deiros D.R."/>
            <person name="Dinh H."/>
            <person name="Forbes L."/>
            <person name="Fowler G."/>
            <person name="Francisco L."/>
            <person name="Fu Q."/>
            <person name="Gubbala S."/>
            <person name="Hale W."/>
            <person name="Han Y."/>
            <person name="Hemphill L."/>
            <person name="Highlander S.K."/>
            <person name="Hirani K."/>
            <person name="Hogues M."/>
            <person name="Jackson L."/>
            <person name="Jakkamsetti A."/>
            <person name="Javaid M."/>
            <person name="Jiang H."/>
            <person name="Korchina V."/>
            <person name="Kovar C."/>
            <person name="Lara F."/>
            <person name="Lee S."/>
            <person name="Mata R."/>
            <person name="Mathew T."/>
            <person name="Moen C."/>
            <person name="Morales K."/>
            <person name="Munidasa M."/>
            <person name="Nazareth L."/>
            <person name="Ngo R."/>
            <person name="Nguyen L."/>
            <person name="Okwuonu G."/>
            <person name="Ongeri F."/>
            <person name="Patil S."/>
            <person name="Petrosino J."/>
            <person name="Pham C."/>
            <person name="Pham P."/>
            <person name="Pu L.-L."/>
            <person name="Puazo M."/>
            <person name="Raj R."/>
            <person name="Reid J."/>
            <person name="Rouhana J."/>
            <person name="Saada N."/>
            <person name="Shang Y."/>
            <person name="Simmons D."/>
            <person name="Thornton R."/>
            <person name="Warren J."/>
            <person name="Weissenberger G."/>
            <person name="Zhang J."/>
            <person name="Zhang L."/>
            <person name="Zhou C."/>
            <person name="Zhu D."/>
            <person name="Muzny D."/>
            <person name="Worley K."/>
            <person name="Gibbs R."/>
        </authorList>
    </citation>
    <scope>NUCLEOTIDE SEQUENCE [LARGE SCALE GENOMIC DNA]</scope>
    <source>
        <strain evidence="10 11">DSM 15434</strain>
    </source>
</reference>
<feature type="transmembrane region" description="Helical" evidence="9">
    <location>
        <begin position="268"/>
        <end position="286"/>
    </location>
</feature>
<keyword evidence="2" id="KW-1003">Cell membrane</keyword>
<name>C0W5D8_9ACTO</name>
<dbReference type="GO" id="GO:0016758">
    <property type="term" value="F:hexosyltransferase activity"/>
    <property type="evidence" value="ECO:0007669"/>
    <property type="project" value="InterPro"/>
</dbReference>